<reference evidence="1 2" key="1">
    <citation type="submission" date="2020-10" db="EMBL/GenBank/DDBJ databases">
        <title>Sequencing the genomes of 1000 actinobacteria strains.</title>
        <authorList>
            <person name="Klenk H.-P."/>
        </authorList>
    </citation>
    <scope>NUCLEOTIDE SEQUENCE [LARGE SCALE GENOMIC DNA]</scope>
    <source>
        <strain evidence="1 2">DSM 7307</strain>
    </source>
</reference>
<dbReference type="EMBL" id="JADBEC010000002">
    <property type="protein sequence ID" value="MBE1507617.1"/>
    <property type="molecule type" value="Genomic_DNA"/>
</dbReference>
<evidence type="ECO:0000313" key="1">
    <source>
        <dbReference type="EMBL" id="MBE1507617.1"/>
    </source>
</evidence>
<proteinExistence type="predicted"/>
<accession>A0ABR9IWM2</accession>
<keyword evidence="2" id="KW-1185">Reference proteome</keyword>
<name>A0ABR9IWM2_RHIVS</name>
<evidence type="ECO:0000313" key="2">
    <source>
        <dbReference type="Proteomes" id="UP000620262"/>
    </source>
</evidence>
<protein>
    <submittedName>
        <fullName evidence="1">Uncharacterized protein</fullName>
    </submittedName>
</protein>
<dbReference type="Proteomes" id="UP000620262">
    <property type="component" value="Unassembled WGS sequence"/>
</dbReference>
<organism evidence="1 2">
    <name type="scientific">Rhizobium viscosum</name>
    <name type="common">Arthrobacter viscosus</name>
    <dbReference type="NCBI Taxonomy" id="1673"/>
    <lineage>
        <taxon>Bacteria</taxon>
        <taxon>Pseudomonadati</taxon>
        <taxon>Pseudomonadota</taxon>
        <taxon>Alphaproteobacteria</taxon>
        <taxon>Hyphomicrobiales</taxon>
        <taxon>Rhizobiaceae</taxon>
        <taxon>Rhizobium/Agrobacterium group</taxon>
        <taxon>Rhizobium</taxon>
    </lineage>
</organism>
<sequence length="32" mass="3744">MKRAVAAMRKHLSGTLSILDLIREQYPDFVQR</sequence>
<gene>
    <name evidence="1" type="ORF">H4W29_004862</name>
</gene>
<comment type="caution">
    <text evidence="1">The sequence shown here is derived from an EMBL/GenBank/DDBJ whole genome shotgun (WGS) entry which is preliminary data.</text>
</comment>